<dbReference type="PANTHER" id="PTHR47861">
    <property type="entry name" value="FKBP-TYPE PEPTIDYL-PROLYL CIS-TRANS ISOMERASE SLYD"/>
    <property type="match status" value="1"/>
</dbReference>
<dbReference type="InterPro" id="IPR046357">
    <property type="entry name" value="PPIase_dom_sf"/>
</dbReference>
<reference evidence="12 13" key="1">
    <citation type="journal article" date="2010" name="Stand. Genomic Sci.">
        <title>Complete genome sequence of Meiothermus silvanus type strain (VI-R2).</title>
        <authorList>
            <person name="Sikorski J."/>
            <person name="Tindall B.J."/>
            <person name="Lowry S."/>
            <person name="Lucas S."/>
            <person name="Nolan M."/>
            <person name="Copeland A."/>
            <person name="Glavina Del Rio T."/>
            <person name="Tice H."/>
            <person name="Cheng J.F."/>
            <person name="Han C."/>
            <person name="Pitluck S."/>
            <person name="Liolios K."/>
            <person name="Ivanova N."/>
            <person name="Mavromatis K."/>
            <person name="Mikhailova N."/>
            <person name="Pati A."/>
            <person name="Goodwin L."/>
            <person name="Chen A."/>
            <person name="Palaniappan K."/>
            <person name="Land M."/>
            <person name="Hauser L."/>
            <person name="Chang Y.J."/>
            <person name="Jeffries C.D."/>
            <person name="Rohde M."/>
            <person name="Goker M."/>
            <person name="Woyke T."/>
            <person name="Bristow J."/>
            <person name="Eisen J.A."/>
            <person name="Markowitz V."/>
            <person name="Hugenholtz P."/>
            <person name="Kyrpides N.C."/>
            <person name="Klenk H.P."/>
            <person name="Lapidus A."/>
        </authorList>
    </citation>
    <scope>NUCLEOTIDE SEQUENCE [LARGE SCALE GENOMIC DNA]</scope>
    <source>
        <strain evidence="13">ATCC 700542 / DSM 9946 / VI-R2</strain>
    </source>
</reference>
<keyword evidence="13" id="KW-1185">Reference proteome</keyword>
<gene>
    <name evidence="12" type="ordered locus">Mesil_1088</name>
</gene>
<dbReference type="AlphaFoldDB" id="D7BD75"/>
<keyword evidence="7 9" id="KW-0413">Isomerase</keyword>
<dbReference type="PROSITE" id="PS50059">
    <property type="entry name" value="FKBP_PPIASE"/>
    <property type="match status" value="1"/>
</dbReference>
<evidence type="ECO:0000256" key="3">
    <source>
        <dbReference type="ARBA" id="ARBA00006577"/>
    </source>
</evidence>
<keyword evidence="5 9" id="KW-0697">Rotamase</keyword>
<dbReference type="PANTHER" id="PTHR47861:SF3">
    <property type="entry name" value="FKBP-TYPE PEPTIDYL-PROLYL CIS-TRANS ISOMERASE SLYD"/>
    <property type="match status" value="1"/>
</dbReference>
<dbReference type="STRING" id="526227.Mesil_1088"/>
<dbReference type="EMBL" id="CP002042">
    <property type="protein sequence ID" value="ADH62993.1"/>
    <property type="molecule type" value="Genomic_DNA"/>
</dbReference>
<dbReference type="OrthoDB" id="280278at2"/>
<keyword evidence="6" id="KW-0143">Chaperone</keyword>
<keyword evidence="4" id="KW-0963">Cytoplasm</keyword>
<proteinExistence type="inferred from homology"/>
<dbReference type="GO" id="GO:0005737">
    <property type="term" value="C:cytoplasm"/>
    <property type="evidence" value="ECO:0007669"/>
    <property type="project" value="UniProtKB-SubCell"/>
</dbReference>
<dbReference type="SUPFAM" id="SSF54534">
    <property type="entry name" value="FKBP-like"/>
    <property type="match status" value="1"/>
</dbReference>
<dbReference type="EC" id="5.2.1.8" evidence="10"/>
<accession>D7BD75</accession>
<sequence>MKVTQDAVVSIRYTLTVDGQVLDQGDLDYLHGHGNIIQGLEEALEGKQAGDSMSVVIPPEKAYGERNEEGVMVVPLQAFPQDSEVQPGMQFYAEGQDGRPLPITVLEVNGDEVTVDSNHPLAGETLNFAVEVTGVRPASQEELDHGHVHGPGGHNH</sequence>
<evidence type="ECO:0000256" key="10">
    <source>
        <dbReference type="RuleBase" id="RU003915"/>
    </source>
</evidence>
<dbReference type="Gene3D" id="3.10.50.40">
    <property type="match status" value="1"/>
</dbReference>
<evidence type="ECO:0000256" key="6">
    <source>
        <dbReference type="ARBA" id="ARBA00023186"/>
    </source>
</evidence>
<evidence type="ECO:0000313" key="12">
    <source>
        <dbReference type="EMBL" id="ADH62993.1"/>
    </source>
</evidence>
<evidence type="ECO:0000256" key="2">
    <source>
        <dbReference type="ARBA" id="ARBA00004496"/>
    </source>
</evidence>
<comment type="subcellular location">
    <subcellularLocation>
        <location evidence="2">Cytoplasm</location>
    </subcellularLocation>
</comment>
<dbReference type="eggNOG" id="COG1047">
    <property type="taxonomic scope" value="Bacteria"/>
</dbReference>
<evidence type="ECO:0000256" key="8">
    <source>
        <dbReference type="ARBA" id="ARBA00037071"/>
    </source>
</evidence>
<name>D7BD75_ALLS1</name>
<evidence type="ECO:0000256" key="4">
    <source>
        <dbReference type="ARBA" id="ARBA00022490"/>
    </source>
</evidence>
<comment type="catalytic activity">
    <reaction evidence="1 9 10">
        <text>[protein]-peptidylproline (omega=180) = [protein]-peptidylproline (omega=0)</text>
        <dbReference type="Rhea" id="RHEA:16237"/>
        <dbReference type="Rhea" id="RHEA-COMP:10747"/>
        <dbReference type="Rhea" id="RHEA-COMP:10748"/>
        <dbReference type="ChEBI" id="CHEBI:83833"/>
        <dbReference type="ChEBI" id="CHEBI:83834"/>
        <dbReference type="EC" id="5.2.1.8"/>
    </reaction>
</comment>
<comment type="similarity">
    <text evidence="3 10">Belongs to the FKBP-type PPIase family.</text>
</comment>
<dbReference type="InterPro" id="IPR001179">
    <property type="entry name" value="PPIase_FKBP_dom"/>
</dbReference>
<dbReference type="KEGG" id="msv:Mesil_1088"/>
<dbReference type="HOGENOM" id="CLU_098197_1_0_0"/>
<evidence type="ECO:0000256" key="5">
    <source>
        <dbReference type="ARBA" id="ARBA00023110"/>
    </source>
</evidence>
<evidence type="ECO:0000256" key="1">
    <source>
        <dbReference type="ARBA" id="ARBA00000971"/>
    </source>
</evidence>
<protein>
    <recommendedName>
        <fullName evidence="10">Peptidyl-prolyl cis-trans isomerase</fullName>
        <ecNumber evidence="10">5.2.1.8</ecNumber>
    </recommendedName>
</protein>
<dbReference type="GO" id="GO:0003755">
    <property type="term" value="F:peptidyl-prolyl cis-trans isomerase activity"/>
    <property type="evidence" value="ECO:0007669"/>
    <property type="project" value="UniProtKB-UniRule"/>
</dbReference>
<feature type="domain" description="PPIase FKBP-type" evidence="11">
    <location>
        <begin position="6"/>
        <end position="78"/>
    </location>
</feature>
<dbReference type="GO" id="GO:0042026">
    <property type="term" value="P:protein refolding"/>
    <property type="evidence" value="ECO:0007669"/>
    <property type="project" value="UniProtKB-ARBA"/>
</dbReference>
<organism evidence="12 13">
    <name type="scientific">Allomeiothermus silvanus (strain ATCC 700542 / DSM 9946 / NBRC 106475 / NCIMB 13440 / VI-R2)</name>
    <name type="common">Thermus silvanus</name>
    <dbReference type="NCBI Taxonomy" id="526227"/>
    <lineage>
        <taxon>Bacteria</taxon>
        <taxon>Thermotogati</taxon>
        <taxon>Deinococcota</taxon>
        <taxon>Deinococci</taxon>
        <taxon>Thermales</taxon>
        <taxon>Thermaceae</taxon>
        <taxon>Allomeiothermus</taxon>
    </lineage>
</organism>
<dbReference type="Proteomes" id="UP000001916">
    <property type="component" value="Chromosome"/>
</dbReference>
<dbReference type="Pfam" id="PF00254">
    <property type="entry name" value="FKBP_C"/>
    <property type="match status" value="1"/>
</dbReference>
<dbReference type="RefSeq" id="WP_013157574.1">
    <property type="nucleotide sequence ID" value="NC_014212.1"/>
</dbReference>
<evidence type="ECO:0000313" key="13">
    <source>
        <dbReference type="Proteomes" id="UP000001916"/>
    </source>
</evidence>
<evidence type="ECO:0000259" key="11">
    <source>
        <dbReference type="PROSITE" id="PS50059"/>
    </source>
</evidence>
<evidence type="ECO:0000256" key="9">
    <source>
        <dbReference type="PROSITE-ProRule" id="PRU00277"/>
    </source>
</evidence>
<comment type="function">
    <text evidence="8">Also involved in hydrogenase metallocenter assembly, probably by participating in the nickel insertion step. This function in hydrogenase biosynthesis requires chaperone activity and the presence of the metal-binding domain, but not PPIase activity.</text>
</comment>
<evidence type="ECO:0000256" key="7">
    <source>
        <dbReference type="ARBA" id="ARBA00023235"/>
    </source>
</evidence>